<name>A0A2T4JA06_FUSBL</name>
<dbReference type="EMBL" id="PZKE01000006">
    <property type="protein sequence ID" value="PTE14721.1"/>
    <property type="molecule type" value="Genomic_DNA"/>
</dbReference>
<dbReference type="Gene3D" id="2.60.40.10">
    <property type="entry name" value="Immunoglobulins"/>
    <property type="match status" value="1"/>
</dbReference>
<evidence type="ECO:0000256" key="4">
    <source>
        <dbReference type="ARBA" id="ARBA00022729"/>
    </source>
</evidence>
<protein>
    <submittedName>
        <fullName evidence="8">Glucan biosynthesis protein D</fullName>
    </submittedName>
</protein>
<reference evidence="8 9" key="1">
    <citation type="submission" date="2018-03" db="EMBL/GenBank/DDBJ databases">
        <title>Rhodobacter blasticus.</title>
        <authorList>
            <person name="Meyer T.E."/>
            <person name="Miller S."/>
            <person name="Lodha T."/>
            <person name="Gandham S."/>
            <person name="Chintalapati S."/>
            <person name="Chintalapati V.R."/>
        </authorList>
    </citation>
    <scope>NUCLEOTIDE SEQUENCE [LARGE SCALE GENOMIC DNA]</scope>
    <source>
        <strain evidence="8 9">DSM 2131</strain>
    </source>
</reference>
<dbReference type="InterPro" id="IPR011013">
    <property type="entry name" value="Gal_mutarotase_sf_dom"/>
</dbReference>
<evidence type="ECO:0000256" key="3">
    <source>
        <dbReference type="ARBA" id="ARBA00009284"/>
    </source>
</evidence>
<proteinExistence type="inferred from homology"/>
<dbReference type="InterPro" id="IPR014438">
    <property type="entry name" value="Glucan_biosyn_MdoG/MdoD"/>
</dbReference>
<comment type="caution">
    <text evidence="8">The sequence shown here is derived from an EMBL/GenBank/DDBJ whole genome shotgun (WGS) entry which is preliminary data.</text>
</comment>
<dbReference type="PANTHER" id="PTHR30504">
    <property type="entry name" value="GLUCANS BIOSYNTHESIS PROTEIN"/>
    <property type="match status" value="1"/>
</dbReference>
<keyword evidence="5" id="KW-0574">Periplasm</keyword>
<evidence type="ECO:0000313" key="9">
    <source>
        <dbReference type="Proteomes" id="UP000241362"/>
    </source>
</evidence>
<dbReference type="InterPro" id="IPR014718">
    <property type="entry name" value="GH-type_carb-bd"/>
</dbReference>
<keyword evidence="9" id="KW-1185">Reference proteome</keyword>
<evidence type="ECO:0000256" key="2">
    <source>
        <dbReference type="ARBA" id="ARBA00005001"/>
    </source>
</evidence>
<dbReference type="Pfam" id="PF04349">
    <property type="entry name" value="MdoG"/>
    <property type="match status" value="1"/>
</dbReference>
<dbReference type="PROSITE" id="PS51318">
    <property type="entry name" value="TAT"/>
    <property type="match status" value="1"/>
</dbReference>
<feature type="chain" id="PRO_5015406982" evidence="6">
    <location>
        <begin position="30"/>
        <end position="531"/>
    </location>
</feature>
<dbReference type="GO" id="GO:0030288">
    <property type="term" value="C:outer membrane-bounded periplasmic space"/>
    <property type="evidence" value="ECO:0007669"/>
    <property type="project" value="TreeGrafter"/>
</dbReference>
<keyword evidence="4 6" id="KW-0732">Signal</keyword>
<comment type="pathway">
    <text evidence="2">Glycan metabolism; osmoregulated periplasmic glucan (OPG) biosynthesis.</text>
</comment>
<comment type="subcellular location">
    <subcellularLocation>
        <location evidence="1">Periplasm</location>
    </subcellularLocation>
</comment>
<dbReference type="PIRSF" id="PIRSF006281">
    <property type="entry name" value="MdoG"/>
    <property type="match status" value="1"/>
</dbReference>
<comment type="similarity">
    <text evidence="3">Belongs to the OpgD/OpgG family.</text>
</comment>
<dbReference type="InterPro" id="IPR013783">
    <property type="entry name" value="Ig-like_fold"/>
</dbReference>
<dbReference type="SUPFAM" id="SSF81296">
    <property type="entry name" value="E set domains"/>
    <property type="match status" value="1"/>
</dbReference>
<dbReference type="UniPathway" id="UPA00637"/>
<feature type="signal peptide" evidence="6">
    <location>
        <begin position="1"/>
        <end position="29"/>
    </location>
</feature>
<dbReference type="InterPro" id="IPR014756">
    <property type="entry name" value="Ig_E-set"/>
</dbReference>
<dbReference type="Proteomes" id="UP000241362">
    <property type="component" value="Unassembled WGS sequence"/>
</dbReference>
<evidence type="ECO:0000256" key="5">
    <source>
        <dbReference type="ARBA" id="ARBA00022764"/>
    </source>
</evidence>
<sequence length="531" mass="58974">MPPHPHRRDILRSALGAGAFFLLPRLALAQTGSPAAEPTPFTFEILKEMARTLAAHPYEPAKIEDDAVLEQVDYDAHNQISFRKDRTLWLNSGDMSPVQPFFPGRYFRQPVRIFTLEGGMATEFPFALDLFDIPEGNPARNLTHTHGFAGFRVQDAKSGRDWMAFLGASYWRTEGYSGQFGLSVRGLAMDTALANGPEEFPLFTRFWLEPSPNGEMTAYALLESPRATGAYRIASRRDKGVIQDVEATIFLRGTVERLGIAPLTSMFWFNKTNRFVSVDWRPEVHDSDGLEILSASGETIWRPLNAPPRNMVNTFSTPGVRGFGLMQRERDFAQYQDDGVFYDRRASAWVEPKGDWGNGTVTLVELHTEDETHDNIVAFWQPATPAVKGATFDMAYRLSWVEDCPVAPTAARFIATRIGAAGMPGEPRPENAVKLVCDFDGRGLEGLGPTDGVTLEVTASHGKVDKTAAFPVVGQSYWRGIFDLDFSMVPPGDDTPMDLRLFVSHKGAAKSETMLLQLFPSQMRKLLDAAP</sequence>
<accession>A0A2T4JA06</accession>
<evidence type="ECO:0000259" key="7">
    <source>
        <dbReference type="Pfam" id="PF04349"/>
    </source>
</evidence>
<dbReference type="AlphaFoldDB" id="A0A2T4JA06"/>
<evidence type="ECO:0000313" key="8">
    <source>
        <dbReference type="EMBL" id="PTE14721.1"/>
    </source>
</evidence>
<feature type="domain" description="Glucan biosynthesis periplasmic MdoG C-terminal" evidence="7">
    <location>
        <begin position="41"/>
        <end position="517"/>
    </location>
</feature>
<gene>
    <name evidence="8" type="ORF">C5F44_07895</name>
</gene>
<dbReference type="SUPFAM" id="SSF74650">
    <property type="entry name" value="Galactose mutarotase-like"/>
    <property type="match status" value="1"/>
</dbReference>
<dbReference type="GO" id="GO:0003824">
    <property type="term" value="F:catalytic activity"/>
    <property type="evidence" value="ECO:0007669"/>
    <property type="project" value="InterPro"/>
</dbReference>
<evidence type="ECO:0000256" key="1">
    <source>
        <dbReference type="ARBA" id="ARBA00004418"/>
    </source>
</evidence>
<dbReference type="RefSeq" id="WP_107672973.1">
    <property type="nucleotide sequence ID" value="NZ_PZKE01000006.1"/>
</dbReference>
<dbReference type="GO" id="GO:0030246">
    <property type="term" value="F:carbohydrate binding"/>
    <property type="evidence" value="ECO:0007669"/>
    <property type="project" value="InterPro"/>
</dbReference>
<dbReference type="InterPro" id="IPR006311">
    <property type="entry name" value="TAT_signal"/>
</dbReference>
<organism evidence="8 9">
    <name type="scientific">Fuscovulum blasticum DSM 2131</name>
    <dbReference type="NCBI Taxonomy" id="1188250"/>
    <lineage>
        <taxon>Bacteria</taxon>
        <taxon>Pseudomonadati</taxon>
        <taxon>Pseudomonadota</taxon>
        <taxon>Alphaproteobacteria</taxon>
        <taxon>Rhodobacterales</taxon>
        <taxon>Paracoccaceae</taxon>
        <taxon>Pseudogemmobacter</taxon>
    </lineage>
</organism>
<dbReference type="PANTHER" id="PTHR30504:SF3">
    <property type="entry name" value="GLUCANS BIOSYNTHESIS PROTEIN D"/>
    <property type="match status" value="1"/>
</dbReference>
<dbReference type="Gene3D" id="2.70.98.10">
    <property type="match status" value="1"/>
</dbReference>
<dbReference type="InterPro" id="IPR007444">
    <property type="entry name" value="Glucan_biosyn_MdoG_C"/>
</dbReference>
<dbReference type="GO" id="GO:0051274">
    <property type="term" value="P:beta-glucan biosynthetic process"/>
    <property type="evidence" value="ECO:0007669"/>
    <property type="project" value="TreeGrafter"/>
</dbReference>
<evidence type="ECO:0000256" key="6">
    <source>
        <dbReference type="SAM" id="SignalP"/>
    </source>
</evidence>